<evidence type="ECO:0000313" key="3">
    <source>
        <dbReference type="Proteomes" id="UP000735302"/>
    </source>
</evidence>
<dbReference type="Proteomes" id="UP000735302">
    <property type="component" value="Unassembled WGS sequence"/>
</dbReference>
<dbReference type="EMBL" id="BLXT01002056">
    <property type="protein sequence ID" value="GFN90657.1"/>
    <property type="molecule type" value="Genomic_DNA"/>
</dbReference>
<organism evidence="2 3">
    <name type="scientific">Plakobranchus ocellatus</name>
    <dbReference type="NCBI Taxonomy" id="259542"/>
    <lineage>
        <taxon>Eukaryota</taxon>
        <taxon>Metazoa</taxon>
        <taxon>Spiralia</taxon>
        <taxon>Lophotrochozoa</taxon>
        <taxon>Mollusca</taxon>
        <taxon>Gastropoda</taxon>
        <taxon>Heterobranchia</taxon>
        <taxon>Euthyneura</taxon>
        <taxon>Panpulmonata</taxon>
        <taxon>Sacoglossa</taxon>
        <taxon>Placobranchoidea</taxon>
        <taxon>Plakobranchidae</taxon>
        <taxon>Plakobranchus</taxon>
    </lineage>
</organism>
<reference evidence="2 3" key="1">
    <citation type="journal article" date="2021" name="Elife">
        <title>Chloroplast acquisition without the gene transfer in kleptoplastic sea slugs, Plakobranchus ocellatus.</title>
        <authorList>
            <person name="Maeda T."/>
            <person name="Takahashi S."/>
            <person name="Yoshida T."/>
            <person name="Shimamura S."/>
            <person name="Takaki Y."/>
            <person name="Nagai Y."/>
            <person name="Toyoda A."/>
            <person name="Suzuki Y."/>
            <person name="Arimoto A."/>
            <person name="Ishii H."/>
            <person name="Satoh N."/>
            <person name="Nishiyama T."/>
            <person name="Hasebe M."/>
            <person name="Maruyama T."/>
            <person name="Minagawa J."/>
            <person name="Obokata J."/>
            <person name="Shigenobu S."/>
        </authorList>
    </citation>
    <scope>NUCLEOTIDE SEQUENCE [LARGE SCALE GENOMIC DNA]</scope>
</reference>
<sequence length="158" mass="17809">MCNSGADMLICPLGTNLPHEKEMTRSFSFSKPAQKKKKKPRSAGESILFPGPDFRHGHDPCAESMPKTTVPCGGRTLSDWSPPESVMMGNRVLFEGLYPRKTLESTWRPPETLWSLYSGRQSHSRVCLAAAKTTLVSVWRRRIDLSRLAWAELTPHRL</sequence>
<name>A0AAV3Z7Q0_9GAST</name>
<comment type="caution">
    <text evidence="2">The sequence shown here is derived from an EMBL/GenBank/DDBJ whole genome shotgun (WGS) entry which is preliminary data.</text>
</comment>
<dbReference type="AlphaFoldDB" id="A0AAV3Z7Q0"/>
<evidence type="ECO:0000313" key="2">
    <source>
        <dbReference type="EMBL" id="GFN90657.1"/>
    </source>
</evidence>
<protein>
    <submittedName>
        <fullName evidence="2">Uncharacterized protein</fullName>
    </submittedName>
</protein>
<proteinExistence type="predicted"/>
<gene>
    <name evidence="2" type="ORF">PoB_001716300</name>
</gene>
<accession>A0AAV3Z7Q0</accession>
<feature type="region of interest" description="Disordered" evidence="1">
    <location>
        <begin position="22"/>
        <end position="68"/>
    </location>
</feature>
<evidence type="ECO:0000256" key="1">
    <source>
        <dbReference type="SAM" id="MobiDB-lite"/>
    </source>
</evidence>
<keyword evidence="3" id="KW-1185">Reference proteome</keyword>